<keyword evidence="4" id="KW-1185">Reference proteome</keyword>
<feature type="compositionally biased region" description="Basic and acidic residues" evidence="1">
    <location>
        <begin position="383"/>
        <end position="411"/>
    </location>
</feature>
<evidence type="ECO:0000259" key="2">
    <source>
        <dbReference type="PROSITE" id="PS50238"/>
    </source>
</evidence>
<dbReference type="PANTHER" id="PTHR45808">
    <property type="entry name" value="RHO GTPASE-ACTIVATING PROTEIN 68F"/>
    <property type="match status" value="1"/>
</dbReference>
<feature type="compositionally biased region" description="Basic and acidic residues" evidence="1">
    <location>
        <begin position="310"/>
        <end position="323"/>
    </location>
</feature>
<evidence type="ECO:0000256" key="1">
    <source>
        <dbReference type="SAM" id="MobiDB-lite"/>
    </source>
</evidence>
<dbReference type="Pfam" id="PF00620">
    <property type="entry name" value="RhoGAP"/>
    <property type="match status" value="1"/>
</dbReference>
<dbReference type="Proteomes" id="UP001470230">
    <property type="component" value="Unassembled WGS sequence"/>
</dbReference>
<dbReference type="PANTHER" id="PTHR45808:SF2">
    <property type="entry name" value="RHO GTPASE-ACTIVATING PROTEIN 68F"/>
    <property type="match status" value="1"/>
</dbReference>
<reference evidence="3 4" key="1">
    <citation type="submission" date="2024-04" db="EMBL/GenBank/DDBJ databases">
        <title>Tritrichomonas musculus Genome.</title>
        <authorList>
            <person name="Alves-Ferreira E."/>
            <person name="Grigg M."/>
            <person name="Lorenzi H."/>
            <person name="Galac M."/>
        </authorList>
    </citation>
    <scope>NUCLEOTIDE SEQUENCE [LARGE SCALE GENOMIC DNA]</scope>
    <source>
        <strain evidence="3 4">EAF2021</strain>
    </source>
</reference>
<feature type="compositionally biased region" description="Basic and acidic residues" evidence="1">
    <location>
        <begin position="438"/>
        <end position="480"/>
    </location>
</feature>
<dbReference type="InterPro" id="IPR008936">
    <property type="entry name" value="Rho_GTPase_activation_prot"/>
</dbReference>
<feature type="domain" description="Rho-GAP" evidence="2">
    <location>
        <begin position="20"/>
        <end position="198"/>
    </location>
</feature>
<name>A0ABR2ID83_9EUKA</name>
<accession>A0ABR2ID83</accession>
<dbReference type="SMART" id="SM00324">
    <property type="entry name" value="RhoGAP"/>
    <property type="match status" value="1"/>
</dbReference>
<dbReference type="Gene3D" id="1.10.555.10">
    <property type="entry name" value="Rho GTPase activation protein"/>
    <property type="match status" value="1"/>
</dbReference>
<organism evidence="3 4">
    <name type="scientific">Tritrichomonas musculus</name>
    <dbReference type="NCBI Taxonomy" id="1915356"/>
    <lineage>
        <taxon>Eukaryota</taxon>
        <taxon>Metamonada</taxon>
        <taxon>Parabasalia</taxon>
        <taxon>Tritrichomonadida</taxon>
        <taxon>Tritrichomonadidae</taxon>
        <taxon>Tritrichomonas</taxon>
    </lineage>
</organism>
<feature type="compositionally biased region" description="Basic and acidic residues" evidence="1">
    <location>
        <begin position="503"/>
        <end position="523"/>
    </location>
</feature>
<feature type="compositionally biased region" description="Basic residues" evidence="1">
    <location>
        <begin position="424"/>
        <end position="437"/>
    </location>
</feature>
<evidence type="ECO:0000313" key="4">
    <source>
        <dbReference type="Proteomes" id="UP001470230"/>
    </source>
</evidence>
<dbReference type="PROSITE" id="PS50238">
    <property type="entry name" value="RHOGAP"/>
    <property type="match status" value="1"/>
</dbReference>
<protein>
    <submittedName>
        <fullName evidence="3">GTPase activator activity protein</fullName>
    </submittedName>
</protein>
<dbReference type="EMBL" id="JAPFFF010000018">
    <property type="protein sequence ID" value="KAK8861023.1"/>
    <property type="molecule type" value="Genomic_DNA"/>
</dbReference>
<comment type="caution">
    <text evidence="3">The sequence shown here is derived from an EMBL/GenBank/DDBJ whole genome shotgun (WGS) entry which is preliminary data.</text>
</comment>
<feature type="region of interest" description="Disordered" evidence="1">
    <location>
        <begin position="303"/>
        <end position="609"/>
    </location>
</feature>
<dbReference type="InterPro" id="IPR000198">
    <property type="entry name" value="RhoGAP_dom"/>
</dbReference>
<feature type="compositionally biased region" description="Basic residues" evidence="1">
    <location>
        <begin position="332"/>
        <end position="354"/>
    </location>
</feature>
<dbReference type="SUPFAM" id="SSF48350">
    <property type="entry name" value="GTPase activation domain, GAP"/>
    <property type="match status" value="1"/>
</dbReference>
<proteinExistence type="predicted"/>
<gene>
    <name evidence="3" type="ORF">M9Y10_012715</name>
</gene>
<sequence>MKSRINTLPFRRENASIFGKPLEELILNDNGVPIFFDLVCSEIIKHVTSKGIFRKCGDQEQIELIGNLAANSDFQIPPMTDINTLTSFLKKWLRDLPESILTPQIIKKYFRSDDPKTGPLAFEKLSSINRKCLAILFNIITLVIKEESINLMSMDNLVICLIPSIIQSSNLPDYGDNFSFQSLFNSITPFINKAGNDFVFVPKQKEKTSFNFPHNKLRLNTIGGTNNSYKRRGMTLVDPNSKRRHLAFQNARTEKSRACPLANDDPKFKLRSCPDLEVKTNQNTSLNSFESLPIPLYTADANLDAVNPKPSEDDNKSSEDTKNTQENLTKPKSGKKSRNGKNSKSKKKSSKNNKKSSENSQLLQENNEEPKEDQKLDFTNSTKNEESSRRSSENDSSDGKEELSEENKEPDVQSSGKTSPRNKEKSKKKKHSPRKDKKILDKKEESSDENRKKIDEKEEKEKIIEKEEENKESPKRKIIEDKDESSDENKKIIEEKEEELSDDNQKVNEEKEESSSDENKEIIEEKEESSSNKNKKIIEEKEELSDENKKIIEEKEESSSDENKKIIEEKEESSSNENKKVNEEKEEESSDENKKIIEEKEASSDENNE</sequence>
<dbReference type="CDD" id="cd00159">
    <property type="entry name" value="RhoGAP"/>
    <property type="match status" value="1"/>
</dbReference>
<feature type="compositionally biased region" description="Basic and acidic residues" evidence="1">
    <location>
        <begin position="591"/>
        <end position="603"/>
    </location>
</feature>
<evidence type="ECO:0000313" key="3">
    <source>
        <dbReference type="EMBL" id="KAK8861023.1"/>
    </source>
</evidence>
<feature type="compositionally biased region" description="Basic and acidic residues" evidence="1">
    <location>
        <begin position="546"/>
        <end position="568"/>
    </location>
</feature>